<gene>
    <name evidence="1" type="ORF">CURHAP_LOCUS22705</name>
    <name evidence="2" type="ORF">ORAREDHAP_LOCUS22449</name>
</gene>
<evidence type="ECO:0000313" key="3">
    <source>
        <dbReference type="Proteomes" id="UP000507222"/>
    </source>
</evidence>
<dbReference type="PANTHER" id="PTHR32411:SF43">
    <property type="entry name" value="CYSTEINE-RICH REPEAT SECRETORY PROTEIN 38"/>
    <property type="match status" value="1"/>
</dbReference>
<dbReference type="Proteomes" id="UP000507245">
    <property type="component" value="Unassembled WGS sequence"/>
</dbReference>
<dbReference type="PANTHER" id="PTHR32411">
    <property type="entry name" value="CYSTEINE-RICH REPEAT SECRETORY PROTEIN 38-RELATED"/>
    <property type="match status" value="1"/>
</dbReference>
<protein>
    <recommendedName>
        <fullName evidence="5">Gnk2-homologous domain-containing protein</fullName>
    </recommendedName>
</protein>
<evidence type="ECO:0000313" key="2">
    <source>
        <dbReference type="EMBL" id="CAB4304734.1"/>
    </source>
</evidence>
<proteinExistence type="predicted"/>
<accession>A0A6J5UCX7</accession>
<reference evidence="4" key="1">
    <citation type="journal article" date="2020" name="Genome Biol.">
        <title>Gamete binning: chromosome-level and haplotype-resolved genome assembly enabled by high-throughput single-cell sequencing of gamete genomes.</title>
        <authorList>
            <person name="Campoy J.A."/>
            <person name="Sun H."/>
            <person name="Goel M."/>
            <person name="Jiao W.-B."/>
            <person name="Folz-Donahue K."/>
            <person name="Wang N."/>
            <person name="Rubio M."/>
            <person name="Liu C."/>
            <person name="Kukat C."/>
            <person name="Ruiz D."/>
            <person name="Huettel B."/>
            <person name="Schneeberger K."/>
        </authorList>
    </citation>
    <scope>NUCLEOTIDE SEQUENCE [LARGE SCALE GENOMIC DNA]</scope>
    <source>
        <strain evidence="4">cv. Rojo Pasion</strain>
    </source>
</reference>
<keyword evidence="4" id="KW-1185">Reference proteome</keyword>
<dbReference type="AlphaFoldDB" id="A0A6J5UCX7"/>
<dbReference type="EMBL" id="CAEKKB010000003">
    <property type="protein sequence ID" value="CAB4304734.1"/>
    <property type="molecule type" value="Genomic_DNA"/>
</dbReference>
<reference evidence="1 3" key="2">
    <citation type="submission" date="2020-05" db="EMBL/GenBank/DDBJ databases">
        <authorList>
            <person name="Campoy J."/>
            <person name="Schneeberger K."/>
            <person name="Spophaly S."/>
        </authorList>
    </citation>
    <scope>NUCLEOTIDE SEQUENCE [LARGE SCALE GENOMIC DNA]</scope>
    <source>
        <strain evidence="1">PruArmRojPasFocal</strain>
    </source>
</reference>
<evidence type="ECO:0008006" key="5">
    <source>
        <dbReference type="Google" id="ProtNLM"/>
    </source>
</evidence>
<dbReference type="InterPro" id="IPR050581">
    <property type="entry name" value="CRR_secretory_protein"/>
</dbReference>
<dbReference type="EMBL" id="CAEKDK010000003">
    <property type="protein sequence ID" value="CAB4274260.1"/>
    <property type="molecule type" value="Genomic_DNA"/>
</dbReference>
<dbReference type="Proteomes" id="UP000507222">
    <property type="component" value="Unassembled WGS sequence"/>
</dbReference>
<name>A0A6J5UCX7_PRUAR</name>
<evidence type="ECO:0000313" key="4">
    <source>
        <dbReference type="Proteomes" id="UP000507245"/>
    </source>
</evidence>
<organism evidence="1 3">
    <name type="scientific">Prunus armeniaca</name>
    <name type="common">Apricot</name>
    <name type="synonym">Armeniaca vulgaris</name>
    <dbReference type="NCBI Taxonomy" id="36596"/>
    <lineage>
        <taxon>Eukaryota</taxon>
        <taxon>Viridiplantae</taxon>
        <taxon>Streptophyta</taxon>
        <taxon>Embryophyta</taxon>
        <taxon>Tracheophyta</taxon>
        <taxon>Spermatophyta</taxon>
        <taxon>Magnoliopsida</taxon>
        <taxon>eudicotyledons</taxon>
        <taxon>Gunneridae</taxon>
        <taxon>Pentapetalae</taxon>
        <taxon>rosids</taxon>
        <taxon>fabids</taxon>
        <taxon>Rosales</taxon>
        <taxon>Rosaceae</taxon>
        <taxon>Amygdaloideae</taxon>
        <taxon>Amygdaleae</taxon>
        <taxon>Prunus</taxon>
    </lineage>
</organism>
<evidence type="ECO:0000313" key="1">
    <source>
        <dbReference type="EMBL" id="CAB4274260.1"/>
    </source>
</evidence>
<dbReference type="OrthoDB" id="10521686at2759"/>
<sequence length="163" mass="17811">MKPFYPTGFALGSKGTHDTERAYGLTLCSVGVSALVCAACISDAILTISSNIVHIVKLQLCCTKIVYISIRTNKHFFGPVVENQTKVCVMNQQNTSNPTSFIRMKVGLFSNLVVGAANTTKLEATECLEPVEVYERIHASVQCPSDLCTTCLHNEILFFESRG</sequence>